<sequence>MEDDKKLKDEEDFVEPITGYTYKKKGGYNEVDHEQESASSSLVGHDSKAQGEKASVPIDGTITIERPRNVPPPGTGQGIYKTDPLLNNYREHLEYRYGQYKRLREAIDKNEGGLEVFSRGYEKFGFTRRYYWIPILGC</sequence>
<dbReference type="EMBL" id="OIVN01001435">
    <property type="protein sequence ID" value="SPC93914.1"/>
    <property type="molecule type" value="Genomic_DNA"/>
</dbReference>
<accession>A0A2N9G483</accession>
<dbReference type="Gene3D" id="3.20.20.80">
    <property type="entry name" value="Glycosidases"/>
    <property type="match status" value="1"/>
</dbReference>
<dbReference type="PANTHER" id="PTHR43651">
    <property type="entry name" value="1,4-ALPHA-GLUCAN-BRANCHING ENZYME"/>
    <property type="match status" value="1"/>
</dbReference>
<dbReference type="GO" id="GO:0003844">
    <property type="term" value="F:1,4-alpha-glucan branching enzyme activity"/>
    <property type="evidence" value="ECO:0007669"/>
    <property type="project" value="TreeGrafter"/>
</dbReference>
<dbReference type="PANTHER" id="PTHR43651:SF3">
    <property type="entry name" value="1,4-ALPHA-GLUCAN-BRANCHING ENZYME"/>
    <property type="match status" value="1"/>
</dbReference>
<protein>
    <submittedName>
        <fullName evidence="2">Uncharacterized protein</fullName>
    </submittedName>
</protein>
<proteinExistence type="predicted"/>
<reference evidence="2" key="1">
    <citation type="submission" date="2018-02" db="EMBL/GenBank/DDBJ databases">
        <authorList>
            <person name="Cohen D.B."/>
            <person name="Kent A.D."/>
        </authorList>
    </citation>
    <scope>NUCLEOTIDE SEQUENCE</scope>
</reference>
<gene>
    <name evidence="2" type="ORF">FSB_LOCUS21796</name>
</gene>
<dbReference type="AlphaFoldDB" id="A0A2N9G483"/>
<evidence type="ECO:0000313" key="2">
    <source>
        <dbReference type="EMBL" id="SPC93914.1"/>
    </source>
</evidence>
<evidence type="ECO:0000256" key="1">
    <source>
        <dbReference type="SAM" id="MobiDB-lite"/>
    </source>
</evidence>
<dbReference type="GO" id="GO:0005737">
    <property type="term" value="C:cytoplasm"/>
    <property type="evidence" value="ECO:0007669"/>
    <property type="project" value="TreeGrafter"/>
</dbReference>
<dbReference type="GO" id="GO:0005982">
    <property type="term" value="P:starch metabolic process"/>
    <property type="evidence" value="ECO:0007669"/>
    <property type="project" value="TreeGrafter"/>
</dbReference>
<name>A0A2N9G483_FAGSY</name>
<organism evidence="2">
    <name type="scientific">Fagus sylvatica</name>
    <name type="common">Beechnut</name>
    <dbReference type="NCBI Taxonomy" id="28930"/>
    <lineage>
        <taxon>Eukaryota</taxon>
        <taxon>Viridiplantae</taxon>
        <taxon>Streptophyta</taxon>
        <taxon>Embryophyta</taxon>
        <taxon>Tracheophyta</taxon>
        <taxon>Spermatophyta</taxon>
        <taxon>Magnoliopsida</taxon>
        <taxon>eudicotyledons</taxon>
        <taxon>Gunneridae</taxon>
        <taxon>Pentapetalae</taxon>
        <taxon>rosids</taxon>
        <taxon>fabids</taxon>
        <taxon>Fagales</taxon>
        <taxon>Fagaceae</taxon>
        <taxon>Fagus</taxon>
    </lineage>
</organism>
<feature type="region of interest" description="Disordered" evidence="1">
    <location>
        <begin position="24"/>
        <end position="83"/>
    </location>
</feature>